<evidence type="ECO:0000256" key="1">
    <source>
        <dbReference type="SAM" id="Phobius"/>
    </source>
</evidence>
<keyword evidence="1" id="KW-1133">Transmembrane helix</keyword>
<dbReference type="InterPro" id="IPR005606">
    <property type="entry name" value="Sec20"/>
</dbReference>
<evidence type="ECO:0000313" key="3">
    <source>
        <dbReference type="Proteomes" id="UP000011083"/>
    </source>
</evidence>
<reference evidence="2 3" key="1">
    <citation type="journal article" date="2013" name="Genome Biol.">
        <title>Genome of Acanthamoeba castellanii highlights extensive lateral gene transfer and early evolution of tyrosine kinase signaling.</title>
        <authorList>
            <person name="Clarke M."/>
            <person name="Lohan A.J."/>
            <person name="Liu B."/>
            <person name="Lagkouvardos I."/>
            <person name="Roy S."/>
            <person name="Zafar N."/>
            <person name="Bertelli C."/>
            <person name="Schilde C."/>
            <person name="Kianianmomeni A."/>
            <person name="Burglin T.R."/>
            <person name="Frech C."/>
            <person name="Turcotte B."/>
            <person name="Kopec K.O."/>
            <person name="Synnott J.M."/>
            <person name="Choo C."/>
            <person name="Paponov I."/>
            <person name="Finkler A."/>
            <person name="Soon Heng Tan C."/>
            <person name="Hutchins A.P."/>
            <person name="Weinmeier T."/>
            <person name="Rattei T."/>
            <person name="Chu J.S."/>
            <person name="Gimenez G."/>
            <person name="Irimia M."/>
            <person name="Rigden D.J."/>
            <person name="Fitzpatrick D.A."/>
            <person name="Lorenzo-Morales J."/>
            <person name="Bateman A."/>
            <person name="Chiu C.H."/>
            <person name="Tang P."/>
            <person name="Hegemann P."/>
            <person name="Fromm H."/>
            <person name="Raoult D."/>
            <person name="Greub G."/>
            <person name="Miranda-Saavedra D."/>
            <person name="Chen N."/>
            <person name="Nash P."/>
            <person name="Ginger M.L."/>
            <person name="Horn M."/>
            <person name="Schaap P."/>
            <person name="Caler L."/>
            <person name="Loftus B."/>
        </authorList>
    </citation>
    <scope>NUCLEOTIDE SEQUENCE [LARGE SCALE GENOMIC DNA]</scope>
    <source>
        <strain evidence="2 3">Neff</strain>
    </source>
</reference>
<dbReference type="EMBL" id="KB007926">
    <property type="protein sequence ID" value="ELR20012.1"/>
    <property type="molecule type" value="Genomic_DNA"/>
</dbReference>
<keyword evidence="3" id="KW-1185">Reference proteome</keyword>
<accession>L8H478</accession>
<evidence type="ECO:0000313" key="2">
    <source>
        <dbReference type="EMBL" id="ELR20012.1"/>
    </source>
</evidence>
<dbReference type="GeneID" id="14920851"/>
<dbReference type="KEGG" id="acan:ACA1_113570"/>
<dbReference type="RefSeq" id="XP_004342122.1">
    <property type="nucleotide sequence ID" value="XM_004342073.1"/>
</dbReference>
<keyword evidence="1" id="KW-0812">Transmembrane</keyword>
<feature type="transmembrane region" description="Helical" evidence="1">
    <location>
        <begin position="198"/>
        <end position="216"/>
    </location>
</feature>
<dbReference type="GO" id="GO:0005484">
    <property type="term" value="F:SNAP receptor activity"/>
    <property type="evidence" value="ECO:0007669"/>
    <property type="project" value="InterPro"/>
</dbReference>
<dbReference type="VEuPathDB" id="AmoebaDB:ACA1_113570"/>
<protein>
    <submittedName>
        <fullName evidence="2">Uncharacterized protein</fullName>
    </submittedName>
</protein>
<sequence length="226" mass="25283">MARRGFEKEQAAIVNLEFVIQEHITHLHNEPLASLQEINGQNHDAKALLKQLHACLKSLEQAAVGQDSERDTAALLEWLRAHQTEYNKYAIWLHGRNGMPPIGQRSSRVAKQLSGGEKTRTRQLISGGLMGLLLLLLHRAAEDAAKAQESITSTLRRTRQKMGIFGYAQRDIAPPSGLWDVTHGLLAKLKRRECTDMLLVLFGVFFFLSVVLYISLDRLGLLGLKA</sequence>
<proteinExistence type="predicted"/>
<keyword evidence="1" id="KW-0472">Membrane</keyword>
<dbReference type="GO" id="GO:0005783">
    <property type="term" value="C:endoplasmic reticulum"/>
    <property type="evidence" value="ECO:0007669"/>
    <property type="project" value="TreeGrafter"/>
</dbReference>
<organism evidence="2 3">
    <name type="scientific">Acanthamoeba castellanii (strain ATCC 30010 / Neff)</name>
    <dbReference type="NCBI Taxonomy" id="1257118"/>
    <lineage>
        <taxon>Eukaryota</taxon>
        <taxon>Amoebozoa</taxon>
        <taxon>Discosea</taxon>
        <taxon>Longamoebia</taxon>
        <taxon>Centramoebida</taxon>
        <taxon>Acanthamoebidae</taxon>
        <taxon>Acanthamoeba</taxon>
    </lineage>
</organism>
<dbReference type="AlphaFoldDB" id="L8H478"/>
<dbReference type="STRING" id="1257118.L8H478"/>
<gene>
    <name evidence="2" type="ORF">ACA1_113570</name>
</gene>
<dbReference type="PANTHER" id="PTHR12825">
    <property type="entry name" value="BNIP1-RELATED"/>
    <property type="match status" value="1"/>
</dbReference>
<dbReference type="GO" id="GO:0031201">
    <property type="term" value="C:SNARE complex"/>
    <property type="evidence" value="ECO:0007669"/>
    <property type="project" value="TreeGrafter"/>
</dbReference>
<dbReference type="PANTHER" id="PTHR12825:SF0">
    <property type="entry name" value="VESICLE TRANSPORT PROTEIN SEC20"/>
    <property type="match status" value="1"/>
</dbReference>
<name>L8H478_ACACF</name>
<dbReference type="Proteomes" id="UP000011083">
    <property type="component" value="Unassembled WGS sequence"/>
</dbReference>
<dbReference type="GO" id="GO:0006890">
    <property type="term" value="P:retrograde vesicle-mediated transport, Golgi to endoplasmic reticulum"/>
    <property type="evidence" value="ECO:0007669"/>
    <property type="project" value="InterPro"/>
</dbReference>